<organism evidence="3 4">
    <name type="scientific">Parasponia andersonii</name>
    <name type="common">Sponia andersonii</name>
    <dbReference type="NCBI Taxonomy" id="3476"/>
    <lineage>
        <taxon>Eukaryota</taxon>
        <taxon>Viridiplantae</taxon>
        <taxon>Streptophyta</taxon>
        <taxon>Embryophyta</taxon>
        <taxon>Tracheophyta</taxon>
        <taxon>Spermatophyta</taxon>
        <taxon>Magnoliopsida</taxon>
        <taxon>eudicotyledons</taxon>
        <taxon>Gunneridae</taxon>
        <taxon>Pentapetalae</taxon>
        <taxon>rosids</taxon>
        <taxon>fabids</taxon>
        <taxon>Rosales</taxon>
        <taxon>Cannabaceae</taxon>
        <taxon>Parasponia</taxon>
    </lineage>
</organism>
<keyword evidence="3" id="KW-0808">Transferase</keyword>
<comment type="caution">
    <text evidence="3">The sequence shown here is derived from an EMBL/GenBank/DDBJ whole genome shotgun (WGS) entry which is preliminary data.</text>
</comment>
<dbReference type="PANTHER" id="PTHR47976:SF108">
    <property type="entry name" value="G-TYPE LECTIN S-RECEPTOR-LIKE SERINE_THREONINE-PROTEIN KINASE LECRK1"/>
    <property type="match status" value="1"/>
</dbReference>
<accession>A0A2P5D8X2</accession>
<evidence type="ECO:0000313" key="3">
    <source>
        <dbReference type="EMBL" id="PON69712.1"/>
    </source>
</evidence>
<reference evidence="4" key="1">
    <citation type="submission" date="2016-06" db="EMBL/GenBank/DDBJ databases">
        <title>Parallel loss of symbiosis genes in relatives of nitrogen-fixing non-legume Parasponia.</title>
        <authorList>
            <person name="Van Velzen R."/>
            <person name="Holmer R."/>
            <person name="Bu F."/>
            <person name="Rutten L."/>
            <person name="Van Zeijl A."/>
            <person name="Liu W."/>
            <person name="Santuari L."/>
            <person name="Cao Q."/>
            <person name="Sharma T."/>
            <person name="Shen D."/>
            <person name="Roswanjaya Y."/>
            <person name="Wardhani T."/>
            <person name="Kalhor M.S."/>
            <person name="Jansen J."/>
            <person name="Van den Hoogen J."/>
            <person name="Gungor B."/>
            <person name="Hartog M."/>
            <person name="Hontelez J."/>
            <person name="Verver J."/>
            <person name="Yang W.-C."/>
            <person name="Schijlen E."/>
            <person name="Repin R."/>
            <person name="Schilthuizen M."/>
            <person name="Schranz E."/>
            <person name="Heidstra R."/>
            <person name="Miyata K."/>
            <person name="Fedorova E."/>
            <person name="Kohlen W."/>
            <person name="Bisseling T."/>
            <person name="Smit S."/>
            <person name="Geurts R."/>
        </authorList>
    </citation>
    <scope>NUCLEOTIDE SEQUENCE [LARGE SCALE GENOMIC DNA]</scope>
    <source>
        <strain evidence="4">cv. WU1-14</strain>
    </source>
</reference>
<dbReference type="Pfam" id="PF07714">
    <property type="entry name" value="PK_Tyr_Ser-Thr"/>
    <property type="match status" value="1"/>
</dbReference>
<evidence type="ECO:0000313" key="4">
    <source>
        <dbReference type="Proteomes" id="UP000237105"/>
    </source>
</evidence>
<sequence>MPVTVKVDIYSYGILLLELNCCRRNFEPEADDDNQMILADWVYDCYAYWKMDYLVENDEEAEEDMKRVKKFFMVALWCVQEDPSLRPTMKKVIQMLEGTIEVSVPPDPNSLFSSL</sequence>
<evidence type="ECO:0000259" key="2">
    <source>
        <dbReference type="Pfam" id="PF07714"/>
    </source>
</evidence>
<keyword evidence="4" id="KW-1185">Reference proteome</keyword>
<dbReference type="EMBL" id="JXTB01000054">
    <property type="protein sequence ID" value="PON69712.1"/>
    <property type="molecule type" value="Genomic_DNA"/>
</dbReference>
<dbReference type="InterPro" id="IPR011009">
    <property type="entry name" value="Kinase-like_dom_sf"/>
</dbReference>
<dbReference type="InterPro" id="IPR051343">
    <property type="entry name" value="G-type_lectin_kinases/EP1-like"/>
</dbReference>
<dbReference type="Gene3D" id="1.10.510.10">
    <property type="entry name" value="Transferase(Phosphotransferase) domain 1"/>
    <property type="match status" value="1"/>
</dbReference>
<evidence type="ECO:0000256" key="1">
    <source>
        <dbReference type="ARBA" id="ARBA00022729"/>
    </source>
</evidence>
<keyword evidence="1" id="KW-0732">Signal</keyword>
<dbReference type="Proteomes" id="UP000237105">
    <property type="component" value="Unassembled WGS sequence"/>
</dbReference>
<keyword evidence="3" id="KW-0418">Kinase</keyword>
<dbReference type="PANTHER" id="PTHR47976">
    <property type="entry name" value="G-TYPE LECTIN S-RECEPTOR-LIKE SERINE/THREONINE-PROTEIN KINASE SD2-5"/>
    <property type="match status" value="1"/>
</dbReference>
<dbReference type="GO" id="GO:0004672">
    <property type="term" value="F:protein kinase activity"/>
    <property type="evidence" value="ECO:0007669"/>
    <property type="project" value="InterPro"/>
</dbReference>
<name>A0A2P5D8X2_PARAD</name>
<protein>
    <submittedName>
        <fullName evidence="3">Tyrosine-protein kinase</fullName>
    </submittedName>
</protein>
<dbReference type="SUPFAM" id="SSF56112">
    <property type="entry name" value="Protein kinase-like (PK-like)"/>
    <property type="match status" value="1"/>
</dbReference>
<dbReference type="InterPro" id="IPR001245">
    <property type="entry name" value="Ser-Thr/Tyr_kinase_cat_dom"/>
</dbReference>
<feature type="domain" description="Serine-threonine/tyrosine-protein kinase catalytic" evidence="2">
    <location>
        <begin position="3"/>
        <end position="96"/>
    </location>
</feature>
<proteinExistence type="predicted"/>
<gene>
    <name evidence="3" type="ORF">PanWU01x14_084960</name>
</gene>
<dbReference type="STRING" id="3476.A0A2P5D8X2"/>
<dbReference type="OrthoDB" id="1182622at2759"/>
<dbReference type="AlphaFoldDB" id="A0A2P5D8X2"/>